<proteinExistence type="inferred from homology"/>
<feature type="transmembrane region" description="Helical" evidence="7">
    <location>
        <begin position="173"/>
        <end position="194"/>
    </location>
</feature>
<comment type="similarity">
    <text evidence="2">Belongs to the oxidase-dependent Fe transporter (OFeT) (TC 9.A.10.1) family.</text>
</comment>
<feature type="transmembrane region" description="Helical" evidence="7">
    <location>
        <begin position="38"/>
        <end position="60"/>
    </location>
</feature>
<name>A0A8J3IF00_9CHLR</name>
<feature type="region of interest" description="Disordered" evidence="6">
    <location>
        <begin position="262"/>
        <end position="284"/>
    </location>
</feature>
<dbReference type="PANTHER" id="PTHR31632">
    <property type="entry name" value="IRON TRANSPORTER FTH1"/>
    <property type="match status" value="1"/>
</dbReference>
<dbReference type="GO" id="GO:0033573">
    <property type="term" value="C:high-affinity iron permease complex"/>
    <property type="evidence" value="ECO:0007669"/>
    <property type="project" value="InterPro"/>
</dbReference>
<dbReference type="RefSeq" id="WP_220202210.1">
    <property type="nucleotide sequence ID" value="NZ_BNJK01000001.1"/>
</dbReference>
<evidence type="ECO:0000256" key="5">
    <source>
        <dbReference type="ARBA" id="ARBA00023136"/>
    </source>
</evidence>
<keyword evidence="4 7" id="KW-1133">Transmembrane helix</keyword>
<evidence type="ECO:0000256" key="4">
    <source>
        <dbReference type="ARBA" id="ARBA00022989"/>
    </source>
</evidence>
<reference evidence="8" key="1">
    <citation type="submission" date="2020-10" db="EMBL/GenBank/DDBJ databases">
        <title>Taxonomic study of unclassified bacteria belonging to the class Ktedonobacteria.</title>
        <authorList>
            <person name="Yabe S."/>
            <person name="Wang C.M."/>
            <person name="Zheng Y."/>
            <person name="Sakai Y."/>
            <person name="Cavaletti L."/>
            <person name="Monciardini P."/>
            <person name="Donadio S."/>
        </authorList>
    </citation>
    <scope>NUCLEOTIDE SEQUENCE</scope>
    <source>
        <strain evidence="8">ID150040</strain>
    </source>
</reference>
<dbReference type="PANTHER" id="PTHR31632:SF2">
    <property type="entry name" value="PLASMA MEMBRANE IRON PERMEASE"/>
    <property type="match status" value="1"/>
</dbReference>
<evidence type="ECO:0000256" key="7">
    <source>
        <dbReference type="SAM" id="Phobius"/>
    </source>
</evidence>
<feature type="transmembrane region" description="Helical" evidence="7">
    <location>
        <begin position="66"/>
        <end position="88"/>
    </location>
</feature>
<dbReference type="Proteomes" id="UP000597444">
    <property type="component" value="Unassembled WGS sequence"/>
</dbReference>
<protein>
    <submittedName>
        <fullName evidence="8">Membrane protein</fullName>
    </submittedName>
</protein>
<sequence>MIAAFILFLREGLEASLIVGILMAVLRQLGQTKHMLAVWMGVFLAVLASIALGVILYLTAGAMQQFLLVFKAITFVVAVIILTWMTFWMQQHSRTMKKEMLEKASTATSGFALGLLAFSTVGREGVETVIFSLAFIFQSDGFSFIIGGLAGTLAAVILGVLVYGGGYRLNYRIFFRVMGLLLIVLSAGLLSNAIESLQGLGWLPFTPALWSTSDILSELDGPGYILHTFLGYSDNPTILQVGGYVIYLLVAGVLFWRQTRRPEPRPSAHPSSETIQQSEATQKA</sequence>
<dbReference type="InterPro" id="IPR004923">
    <property type="entry name" value="FTR1/Fip1/EfeU"/>
</dbReference>
<evidence type="ECO:0000256" key="3">
    <source>
        <dbReference type="ARBA" id="ARBA00022692"/>
    </source>
</evidence>
<keyword evidence="9" id="KW-1185">Reference proteome</keyword>
<evidence type="ECO:0000313" key="8">
    <source>
        <dbReference type="EMBL" id="GHO91310.1"/>
    </source>
</evidence>
<evidence type="ECO:0000256" key="6">
    <source>
        <dbReference type="SAM" id="MobiDB-lite"/>
    </source>
</evidence>
<dbReference type="EMBL" id="BNJK01000001">
    <property type="protein sequence ID" value="GHO91310.1"/>
    <property type="molecule type" value="Genomic_DNA"/>
</dbReference>
<feature type="transmembrane region" description="Helical" evidence="7">
    <location>
        <begin position="141"/>
        <end position="161"/>
    </location>
</feature>
<evidence type="ECO:0000313" key="9">
    <source>
        <dbReference type="Proteomes" id="UP000597444"/>
    </source>
</evidence>
<evidence type="ECO:0000256" key="1">
    <source>
        <dbReference type="ARBA" id="ARBA00004141"/>
    </source>
</evidence>
<keyword evidence="5 7" id="KW-0472">Membrane</keyword>
<keyword evidence="3 7" id="KW-0812">Transmembrane</keyword>
<dbReference type="Pfam" id="PF03239">
    <property type="entry name" value="FTR1"/>
    <property type="match status" value="1"/>
</dbReference>
<comment type="caution">
    <text evidence="8">The sequence shown here is derived from an EMBL/GenBank/DDBJ whole genome shotgun (WGS) entry which is preliminary data.</text>
</comment>
<accession>A0A8J3IF00</accession>
<dbReference type="AlphaFoldDB" id="A0A8J3IF00"/>
<feature type="transmembrane region" description="Helical" evidence="7">
    <location>
        <begin position="6"/>
        <end position="26"/>
    </location>
</feature>
<organism evidence="8 9">
    <name type="scientific">Reticulibacter mediterranei</name>
    <dbReference type="NCBI Taxonomy" id="2778369"/>
    <lineage>
        <taxon>Bacteria</taxon>
        <taxon>Bacillati</taxon>
        <taxon>Chloroflexota</taxon>
        <taxon>Ktedonobacteria</taxon>
        <taxon>Ktedonobacterales</taxon>
        <taxon>Reticulibacteraceae</taxon>
        <taxon>Reticulibacter</taxon>
    </lineage>
</organism>
<feature type="transmembrane region" description="Helical" evidence="7">
    <location>
        <begin position="237"/>
        <end position="256"/>
    </location>
</feature>
<dbReference type="GO" id="GO:0015093">
    <property type="term" value="F:ferrous iron transmembrane transporter activity"/>
    <property type="evidence" value="ECO:0007669"/>
    <property type="project" value="TreeGrafter"/>
</dbReference>
<comment type="subcellular location">
    <subcellularLocation>
        <location evidence="1">Membrane</location>
        <topology evidence="1">Multi-pass membrane protein</topology>
    </subcellularLocation>
</comment>
<feature type="compositionally biased region" description="Polar residues" evidence="6">
    <location>
        <begin position="269"/>
        <end position="284"/>
    </location>
</feature>
<evidence type="ECO:0000256" key="2">
    <source>
        <dbReference type="ARBA" id="ARBA00008333"/>
    </source>
</evidence>
<gene>
    <name evidence="8" type="ORF">KSF_013580</name>
</gene>